<evidence type="ECO:0000256" key="8">
    <source>
        <dbReference type="ARBA" id="ARBA00023136"/>
    </source>
</evidence>
<dbReference type="Proteomes" id="UP001210261">
    <property type="component" value="Unassembled WGS sequence"/>
</dbReference>
<proteinExistence type="inferred from homology"/>
<feature type="transmembrane region" description="Helical" evidence="10">
    <location>
        <begin position="138"/>
        <end position="155"/>
    </location>
</feature>
<dbReference type="InterPro" id="IPR051327">
    <property type="entry name" value="MATE_MepA_subfamily"/>
</dbReference>
<protein>
    <recommendedName>
        <fullName evidence="3">Multidrug export protein MepA</fullName>
    </recommendedName>
</protein>
<keyword evidence="9" id="KW-0046">Antibiotic resistance</keyword>
<dbReference type="RefSeq" id="WP_271021205.1">
    <property type="nucleotide sequence ID" value="NZ_JAQHXR010000002.1"/>
</dbReference>
<sequence>MVSNAKLNLKSDSVIRLFFSYFLPSLVAMLALSTYSTIDGIFVGKKLGENALAAIGLAWPIFPVLIAFELLFGIGAAAMSSYFLGKGKAFRARIIFSSVFYFAAISSVVGGILLFYYSDSISLYLGASETLLPLVKEYTEIIYLGAFIIVLHPILDTFAINDRQPILAMVAMLVGAVMNVVLNYLFIFVFDWGLSGSALATVMGHGIGMLILLQHFLRKRGDLYLIRAFDIYAILMATKNGIPQSSAEISVSIMMLLFNHIIGGISGDRGLSIYSVLMYVGIIPFTILLSVAQGIQPIASYNYGAKLIDRVRSVFTFGIIFGFFVGVFMYGLSYYFSPYIIPLFLQENINARDSSLFYDIRDSMMIYFMSYILLGINMVSAIFFQSIQRTLGSLIITLSYTLIFALIFALILPKIFGFVGVMYSYPLGNLCACFVVVLVILYECKKGVLRNEV</sequence>
<feature type="transmembrane region" description="Helical" evidence="10">
    <location>
        <begin position="313"/>
        <end position="336"/>
    </location>
</feature>
<evidence type="ECO:0000256" key="1">
    <source>
        <dbReference type="ARBA" id="ARBA00004651"/>
    </source>
</evidence>
<comment type="subcellular location">
    <subcellularLocation>
        <location evidence="1">Cell membrane</location>
        <topology evidence="1">Multi-pass membrane protein</topology>
    </subcellularLocation>
</comment>
<keyword evidence="12" id="KW-1185">Reference proteome</keyword>
<feature type="transmembrane region" description="Helical" evidence="10">
    <location>
        <begin position="364"/>
        <end position="384"/>
    </location>
</feature>
<dbReference type="EMBL" id="JAQHXR010000002">
    <property type="protein sequence ID" value="MDA3968914.1"/>
    <property type="molecule type" value="Genomic_DNA"/>
</dbReference>
<dbReference type="PANTHER" id="PTHR43823:SF3">
    <property type="entry name" value="MULTIDRUG EXPORT PROTEIN MEPA"/>
    <property type="match status" value="1"/>
</dbReference>
<organism evidence="11 12">
    <name type="scientific">Helicobacter ibis</name>
    <dbReference type="NCBI Taxonomy" id="2962633"/>
    <lineage>
        <taxon>Bacteria</taxon>
        <taxon>Pseudomonadati</taxon>
        <taxon>Campylobacterota</taxon>
        <taxon>Epsilonproteobacteria</taxon>
        <taxon>Campylobacterales</taxon>
        <taxon>Helicobacteraceae</taxon>
        <taxon>Helicobacter</taxon>
    </lineage>
</organism>
<feature type="transmembrane region" description="Helical" evidence="10">
    <location>
        <begin position="58"/>
        <end position="82"/>
    </location>
</feature>
<comment type="caution">
    <text evidence="11">The sequence shown here is derived from an EMBL/GenBank/DDBJ whole genome shotgun (WGS) entry which is preliminary data.</text>
</comment>
<keyword evidence="8 10" id="KW-0472">Membrane</keyword>
<reference evidence="11 12" key="1">
    <citation type="submission" date="2023-01" db="EMBL/GenBank/DDBJ databases">
        <title>Description of Helicobacter ibis sp. nov. isolated from faecal droppings of black-faced ibis (Theristicus melanopis).</title>
        <authorList>
            <person name="Lopez-Cantillo M."/>
            <person name="Vidal-Veuthey B."/>
            <person name="Mella A."/>
            <person name="De La Haba R."/>
            <person name="Collado L."/>
        </authorList>
    </citation>
    <scope>NUCLEOTIDE SEQUENCE [LARGE SCALE GENOMIC DNA]</scope>
    <source>
        <strain evidence="11 12">A82</strain>
    </source>
</reference>
<comment type="similarity">
    <text evidence="2">Belongs to the multi antimicrobial extrusion (MATE) (TC 2.A.66.1) family. MepA subfamily.</text>
</comment>
<keyword evidence="5" id="KW-1003">Cell membrane</keyword>
<dbReference type="InterPro" id="IPR002528">
    <property type="entry name" value="MATE_fam"/>
</dbReference>
<evidence type="ECO:0000313" key="12">
    <source>
        <dbReference type="Proteomes" id="UP001210261"/>
    </source>
</evidence>
<feature type="transmembrane region" description="Helical" evidence="10">
    <location>
        <begin position="167"/>
        <end position="190"/>
    </location>
</feature>
<dbReference type="Pfam" id="PF01554">
    <property type="entry name" value="MatE"/>
    <property type="match status" value="2"/>
</dbReference>
<gene>
    <name evidence="11" type="ORF">PF021_04405</name>
</gene>
<feature type="transmembrane region" description="Helical" evidence="10">
    <location>
        <begin position="94"/>
        <end position="118"/>
    </location>
</feature>
<feature type="transmembrane region" description="Helical" evidence="10">
    <location>
        <begin position="423"/>
        <end position="442"/>
    </location>
</feature>
<dbReference type="InterPro" id="IPR045070">
    <property type="entry name" value="MATE_MepA-like"/>
</dbReference>
<accession>A0ABT4VDZ0</accession>
<keyword evidence="7 10" id="KW-1133">Transmembrane helix</keyword>
<name>A0ABT4VDZ0_9HELI</name>
<evidence type="ECO:0000256" key="3">
    <source>
        <dbReference type="ARBA" id="ARBA00022106"/>
    </source>
</evidence>
<dbReference type="PIRSF" id="PIRSF006603">
    <property type="entry name" value="DinF"/>
    <property type="match status" value="1"/>
</dbReference>
<feature type="transmembrane region" description="Helical" evidence="10">
    <location>
        <begin position="246"/>
        <end position="265"/>
    </location>
</feature>
<dbReference type="InterPro" id="IPR048279">
    <property type="entry name" value="MdtK-like"/>
</dbReference>
<evidence type="ECO:0000256" key="7">
    <source>
        <dbReference type="ARBA" id="ARBA00022989"/>
    </source>
</evidence>
<feature type="transmembrane region" description="Helical" evidence="10">
    <location>
        <begin position="271"/>
        <end position="292"/>
    </location>
</feature>
<evidence type="ECO:0000313" key="11">
    <source>
        <dbReference type="EMBL" id="MDA3968914.1"/>
    </source>
</evidence>
<evidence type="ECO:0000256" key="10">
    <source>
        <dbReference type="SAM" id="Phobius"/>
    </source>
</evidence>
<dbReference type="PANTHER" id="PTHR43823">
    <property type="entry name" value="SPORULATION PROTEIN YKVU"/>
    <property type="match status" value="1"/>
</dbReference>
<evidence type="ECO:0000256" key="4">
    <source>
        <dbReference type="ARBA" id="ARBA00022448"/>
    </source>
</evidence>
<evidence type="ECO:0000256" key="6">
    <source>
        <dbReference type="ARBA" id="ARBA00022692"/>
    </source>
</evidence>
<evidence type="ECO:0000256" key="2">
    <source>
        <dbReference type="ARBA" id="ARBA00008417"/>
    </source>
</evidence>
<dbReference type="CDD" id="cd13143">
    <property type="entry name" value="MATE_MepA_like"/>
    <property type="match status" value="1"/>
</dbReference>
<evidence type="ECO:0000256" key="5">
    <source>
        <dbReference type="ARBA" id="ARBA00022475"/>
    </source>
</evidence>
<evidence type="ECO:0000256" key="9">
    <source>
        <dbReference type="ARBA" id="ARBA00023251"/>
    </source>
</evidence>
<feature type="transmembrane region" description="Helical" evidence="10">
    <location>
        <begin position="21"/>
        <end position="38"/>
    </location>
</feature>
<feature type="transmembrane region" description="Helical" evidence="10">
    <location>
        <begin position="391"/>
        <end position="411"/>
    </location>
</feature>
<feature type="transmembrane region" description="Helical" evidence="10">
    <location>
        <begin position="196"/>
        <end position="217"/>
    </location>
</feature>
<keyword evidence="6 10" id="KW-0812">Transmembrane</keyword>
<keyword evidence="4" id="KW-0813">Transport</keyword>